<keyword evidence="1" id="KW-0812">Transmembrane</keyword>
<dbReference type="Pfam" id="PF19851">
    <property type="entry name" value="DUF6326"/>
    <property type="match status" value="1"/>
</dbReference>
<name>A0A4R6VER9_9HYPH</name>
<dbReference type="RefSeq" id="WP_133573235.1">
    <property type="nucleotide sequence ID" value="NZ_SNYR01000003.1"/>
</dbReference>
<protein>
    <recommendedName>
        <fullName evidence="4">DoxX-like protein</fullName>
    </recommendedName>
</protein>
<feature type="transmembrane region" description="Helical" evidence="1">
    <location>
        <begin position="7"/>
        <end position="28"/>
    </location>
</feature>
<comment type="caution">
    <text evidence="2">The sequence shown here is derived from an EMBL/GenBank/DDBJ whole genome shotgun (WGS) entry which is preliminary data.</text>
</comment>
<dbReference type="InterPro" id="IPR046289">
    <property type="entry name" value="DUF6326"/>
</dbReference>
<accession>A0A4R6VER9</accession>
<feature type="transmembrane region" description="Helical" evidence="1">
    <location>
        <begin position="48"/>
        <end position="70"/>
    </location>
</feature>
<evidence type="ECO:0000256" key="1">
    <source>
        <dbReference type="SAM" id="Phobius"/>
    </source>
</evidence>
<gene>
    <name evidence="2" type="ORF">ATL17_2612</name>
</gene>
<reference evidence="2 3" key="1">
    <citation type="submission" date="2019-03" db="EMBL/GenBank/DDBJ databases">
        <title>Genomic Encyclopedia of Type Strains, Phase III (KMG-III): the genomes of soil and plant-associated and newly described type strains.</title>
        <authorList>
            <person name="Whitman W."/>
        </authorList>
    </citation>
    <scope>NUCLEOTIDE SEQUENCE [LARGE SCALE GENOMIC DNA]</scope>
    <source>
        <strain evidence="2 3">CGMCC 1.7002</strain>
    </source>
</reference>
<dbReference type="EMBL" id="SNYR01000003">
    <property type="protein sequence ID" value="TDQ61515.1"/>
    <property type="molecule type" value="Genomic_DNA"/>
</dbReference>
<feature type="transmembrane region" description="Helical" evidence="1">
    <location>
        <begin position="100"/>
        <end position="121"/>
    </location>
</feature>
<evidence type="ECO:0000313" key="3">
    <source>
        <dbReference type="Proteomes" id="UP000295391"/>
    </source>
</evidence>
<keyword evidence="1" id="KW-0472">Membrane</keyword>
<dbReference type="Proteomes" id="UP000295391">
    <property type="component" value="Unassembled WGS sequence"/>
</dbReference>
<feature type="transmembrane region" description="Helical" evidence="1">
    <location>
        <begin position="77"/>
        <end position="94"/>
    </location>
</feature>
<evidence type="ECO:0008006" key="4">
    <source>
        <dbReference type="Google" id="ProtNLM"/>
    </source>
</evidence>
<sequence>MTISEKISTLWIVVMFNMAFADILSFISPDFLAQVSTGVLEGVEITPMFILLAAVLIEIAIVMIFLSRALPRKSSRIANFVAVAITILFVVGGGSLKPHYIFFASVEVLALVYIAFLAWTWPEEQAHA</sequence>
<keyword evidence="1" id="KW-1133">Transmembrane helix</keyword>
<proteinExistence type="predicted"/>
<keyword evidence="3" id="KW-1185">Reference proteome</keyword>
<evidence type="ECO:0000313" key="2">
    <source>
        <dbReference type="EMBL" id="TDQ61515.1"/>
    </source>
</evidence>
<dbReference type="AlphaFoldDB" id="A0A4R6VER9"/>
<organism evidence="2 3">
    <name type="scientific">Maritalea mobilis</name>
    <dbReference type="NCBI Taxonomy" id="483324"/>
    <lineage>
        <taxon>Bacteria</taxon>
        <taxon>Pseudomonadati</taxon>
        <taxon>Pseudomonadota</taxon>
        <taxon>Alphaproteobacteria</taxon>
        <taxon>Hyphomicrobiales</taxon>
        <taxon>Devosiaceae</taxon>
        <taxon>Maritalea</taxon>
    </lineage>
</organism>
<dbReference type="OrthoDB" id="1551186at2"/>